<keyword evidence="2" id="KW-0812">Transmembrane</keyword>
<feature type="transmembrane region" description="Helical" evidence="2">
    <location>
        <begin position="238"/>
        <end position="256"/>
    </location>
</feature>
<evidence type="ECO:0000256" key="1">
    <source>
        <dbReference type="SAM" id="MobiDB-lite"/>
    </source>
</evidence>
<reference evidence="4 5" key="1">
    <citation type="submission" date="2020-08" db="EMBL/GenBank/DDBJ databases">
        <title>Studying the diversity of plant-associated saprophytic bacteria and their role in host health and plant-pathogen interactions.</title>
        <authorList>
            <person name="Potnis N."/>
        </authorList>
    </citation>
    <scope>NUCLEOTIDE SEQUENCE [LARGE SCALE GENOMIC DNA]</scope>
    <source>
        <strain evidence="4 5">F16</strain>
    </source>
</reference>
<feature type="transmembrane region" description="Helical" evidence="2">
    <location>
        <begin position="133"/>
        <end position="157"/>
    </location>
</feature>
<proteinExistence type="predicted"/>
<keyword evidence="5" id="KW-1185">Reference proteome</keyword>
<evidence type="ECO:0000259" key="3">
    <source>
        <dbReference type="Pfam" id="PF02517"/>
    </source>
</evidence>
<evidence type="ECO:0000256" key="2">
    <source>
        <dbReference type="SAM" id="Phobius"/>
    </source>
</evidence>
<feature type="transmembrane region" description="Helical" evidence="2">
    <location>
        <begin position="79"/>
        <end position="97"/>
    </location>
</feature>
<dbReference type="Proteomes" id="UP000554726">
    <property type="component" value="Unassembled WGS sequence"/>
</dbReference>
<feature type="domain" description="CAAX prenyl protease 2/Lysostaphin resistance protein A-like" evidence="3">
    <location>
        <begin position="186"/>
        <end position="274"/>
    </location>
</feature>
<protein>
    <recommendedName>
        <fullName evidence="3">CAAX prenyl protease 2/Lysostaphin resistance protein A-like domain-containing protein</fullName>
    </recommendedName>
</protein>
<dbReference type="Pfam" id="PF02517">
    <property type="entry name" value="Rce1-like"/>
    <property type="match status" value="1"/>
</dbReference>
<evidence type="ECO:0000313" key="4">
    <source>
        <dbReference type="EMBL" id="MBB4594498.1"/>
    </source>
</evidence>
<comment type="caution">
    <text evidence="4">The sequence shown here is derived from an EMBL/GenBank/DDBJ whole genome shotgun (WGS) entry which is preliminary data.</text>
</comment>
<name>A0ABR6JQ15_9XANT</name>
<evidence type="ECO:0000313" key="5">
    <source>
        <dbReference type="Proteomes" id="UP000554726"/>
    </source>
</evidence>
<keyword evidence="2" id="KW-0472">Membrane</keyword>
<feature type="transmembrane region" description="Helical" evidence="2">
    <location>
        <begin position="263"/>
        <end position="284"/>
    </location>
</feature>
<feature type="transmembrane region" description="Helical" evidence="2">
    <location>
        <begin position="177"/>
        <end position="203"/>
    </location>
</feature>
<accession>A0ABR6JQ15</accession>
<organism evidence="4 5">
    <name type="scientific">Xanthomonas cannabis</name>
    <dbReference type="NCBI Taxonomy" id="1885674"/>
    <lineage>
        <taxon>Bacteria</taxon>
        <taxon>Pseudomonadati</taxon>
        <taxon>Pseudomonadota</taxon>
        <taxon>Gammaproteobacteria</taxon>
        <taxon>Lysobacterales</taxon>
        <taxon>Lysobacteraceae</taxon>
        <taxon>Xanthomonas</taxon>
    </lineage>
</organism>
<dbReference type="EMBL" id="JACHNS010000006">
    <property type="protein sequence ID" value="MBB4594498.1"/>
    <property type="molecule type" value="Genomic_DNA"/>
</dbReference>
<feature type="region of interest" description="Disordered" evidence="1">
    <location>
        <begin position="1"/>
        <end position="36"/>
    </location>
</feature>
<keyword evidence="2" id="KW-1133">Transmembrane helix</keyword>
<gene>
    <name evidence="4" type="ORF">FHR60_003199</name>
</gene>
<sequence length="285" mass="30192">MRRPAAMTASGCTAITARRTARSKPADGANGTTITSGMRRAQRVAANVMTPFNVSSGMHHPDPSHPAVQPGLAVLRHPLSRLVMIAAILFLAHFPWLPFPWRMPLVGVAGLALVWVETRSARACGLAPTAFRAVLGWTLLLLALVIGLINPVVQPLIDTLTATRTDYSAYGALRGNMAAAVQLAGGAWLSAAVGEELVFRAFLLHQLDQMLGRHRGGRLLAALAAGVVFGLMHAAQGISGVLLTGIVGTLLGVVYLRSGRNLYALVVAHGLIDTWGIATLYLGWY</sequence>
<dbReference type="InterPro" id="IPR003675">
    <property type="entry name" value="Rce1/LyrA-like_dom"/>
</dbReference>